<dbReference type="SUPFAM" id="SSF53041">
    <property type="entry name" value="Resolvase-like"/>
    <property type="match status" value="1"/>
</dbReference>
<dbReference type="EMBL" id="JACHMW010000001">
    <property type="protein sequence ID" value="MBB5849827.1"/>
    <property type="molecule type" value="Genomic_DNA"/>
</dbReference>
<organism evidence="7 8">
    <name type="scientific">Micrococcus endophyticus</name>
    <dbReference type="NCBI Taxonomy" id="455343"/>
    <lineage>
        <taxon>Bacteria</taxon>
        <taxon>Bacillati</taxon>
        <taxon>Actinomycetota</taxon>
        <taxon>Actinomycetes</taxon>
        <taxon>Micrococcales</taxon>
        <taxon>Micrococcaceae</taxon>
        <taxon>Micrococcus</taxon>
    </lineage>
</organism>
<dbReference type="InterPro" id="IPR006118">
    <property type="entry name" value="Recombinase_CS"/>
</dbReference>
<evidence type="ECO:0000256" key="1">
    <source>
        <dbReference type="ARBA" id="ARBA00022908"/>
    </source>
</evidence>
<evidence type="ECO:0000256" key="5">
    <source>
        <dbReference type="PROSITE-ProRule" id="PRU10137"/>
    </source>
</evidence>
<evidence type="ECO:0000256" key="3">
    <source>
        <dbReference type="ARBA" id="ARBA00023172"/>
    </source>
</evidence>
<evidence type="ECO:0000256" key="2">
    <source>
        <dbReference type="ARBA" id="ARBA00023125"/>
    </source>
</evidence>
<keyword evidence="2" id="KW-0238">DNA-binding</keyword>
<gene>
    <name evidence="7" type="ORF">HDA33_002391</name>
</gene>
<dbReference type="AlphaFoldDB" id="A0A4Y8ZJW7"/>
<keyword evidence="1" id="KW-0229">DNA integration</keyword>
<reference evidence="7 8" key="1">
    <citation type="submission" date="2020-08" db="EMBL/GenBank/DDBJ databases">
        <title>Sequencing the genomes of 1000 actinobacteria strains.</title>
        <authorList>
            <person name="Klenk H.-P."/>
        </authorList>
    </citation>
    <scope>NUCLEOTIDE SEQUENCE [LARGE SCALE GENOMIC DNA]</scope>
    <source>
        <strain evidence="7 8">DSM 17945</strain>
    </source>
</reference>
<comment type="caution">
    <text evidence="7">The sequence shown here is derived from an EMBL/GenBank/DDBJ whole genome shotgun (WGS) entry which is preliminary data.</text>
</comment>
<dbReference type="RefSeq" id="WP_184173540.1">
    <property type="nucleotide sequence ID" value="NZ_BAABAG010000006.1"/>
</dbReference>
<dbReference type="InterPro" id="IPR006119">
    <property type="entry name" value="Resolv_N"/>
</dbReference>
<accession>A0A4Y8ZJW7</accession>
<dbReference type="InterPro" id="IPR036162">
    <property type="entry name" value="Resolvase-like_N_sf"/>
</dbReference>
<evidence type="ECO:0000313" key="7">
    <source>
        <dbReference type="EMBL" id="MBB5849827.1"/>
    </source>
</evidence>
<keyword evidence="8" id="KW-1185">Reference proteome</keyword>
<feature type="active site" description="O-(5'-phospho-DNA)-serine intermediate" evidence="4 5">
    <location>
        <position position="9"/>
    </location>
</feature>
<evidence type="ECO:0000259" key="6">
    <source>
        <dbReference type="PROSITE" id="PS51736"/>
    </source>
</evidence>
<evidence type="ECO:0000313" key="8">
    <source>
        <dbReference type="Proteomes" id="UP000567246"/>
    </source>
</evidence>
<proteinExistence type="predicted"/>
<sequence>MKLGYVRVSTRDQEGSLQAQETALAGAGCSKSFQDRLSGARADRP</sequence>
<evidence type="ECO:0000256" key="4">
    <source>
        <dbReference type="PIRSR" id="PIRSR606118-50"/>
    </source>
</evidence>
<dbReference type="PROSITE" id="PS51736">
    <property type="entry name" value="RECOMBINASES_3"/>
    <property type="match status" value="1"/>
</dbReference>
<dbReference type="GO" id="GO:0015074">
    <property type="term" value="P:DNA integration"/>
    <property type="evidence" value="ECO:0007669"/>
    <property type="project" value="UniProtKB-KW"/>
</dbReference>
<dbReference type="Gene3D" id="3.40.50.1390">
    <property type="entry name" value="Resolvase, N-terminal catalytic domain"/>
    <property type="match status" value="1"/>
</dbReference>
<dbReference type="GO" id="GO:0000150">
    <property type="term" value="F:DNA strand exchange activity"/>
    <property type="evidence" value="ECO:0007669"/>
    <property type="project" value="InterPro"/>
</dbReference>
<dbReference type="PROSITE" id="PS00397">
    <property type="entry name" value="RECOMBINASES_1"/>
    <property type="match status" value="1"/>
</dbReference>
<protein>
    <submittedName>
        <fullName evidence="7">DNA invertase Pin-like site-specific DNA recombinase</fullName>
    </submittedName>
</protein>
<keyword evidence="3" id="KW-0233">DNA recombination</keyword>
<dbReference type="Proteomes" id="UP000567246">
    <property type="component" value="Unassembled WGS sequence"/>
</dbReference>
<feature type="domain" description="Resolvase/invertase-type recombinase catalytic" evidence="6">
    <location>
        <begin position="1"/>
        <end position="45"/>
    </location>
</feature>
<dbReference type="GO" id="GO:0003677">
    <property type="term" value="F:DNA binding"/>
    <property type="evidence" value="ECO:0007669"/>
    <property type="project" value="UniProtKB-KW"/>
</dbReference>
<name>A0A4Y8ZJW7_9MICC</name>
<dbReference type="Pfam" id="PF00239">
    <property type="entry name" value="Resolvase"/>
    <property type="match status" value="1"/>
</dbReference>